<dbReference type="OrthoDB" id="7596784at2"/>
<protein>
    <submittedName>
        <fullName evidence="2">Uncharacterized protein</fullName>
    </submittedName>
</protein>
<name>A0A6I4V8L5_9SPHN</name>
<dbReference type="RefSeq" id="WP_160731417.1">
    <property type="nucleotide sequence ID" value="NZ_WTYP01000002.1"/>
</dbReference>
<evidence type="ECO:0000313" key="2">
    <source>
        <dbReference type="EMBL" id="MXP48212.1"/>
    </source>
</evidence>
<reference evidence="2 3" key="1">
    <citation type="submission" date="2019-12" db="EMBL/GenBank/DDBJ databases">
        <title>Genomic-based taxomic classification of the family Erythrobacteraceae.</title>
        <authorList>
            <person name="Xu L."/>
        </authorList>
    </citation>
    <scope>NUCLEOTIDE SEQUENCE [LARGE SCALE GENOMIC DNA]</scope>
    <source>
        <strain evidence="2 3">SW-109</strain>
    </source>
</reference>
<keyword evidence="3" id="KW-1185">Reference proteome</keyword>
<keyword evidence="1" id="KW-0175">Coiled coil</keyword>
<sequence length="73" mass="8458">MAYKDEKIVRVLLDEASAVEERCEGYREELTEAMAEIVQKERAHLFQRTNIVVEISDIVSRVGTFIQLKEDSK</sequence>
<comment type="caution">
    <text evidence="2">The sequence shown here is derived from an EMBL/GenBank/DDBJ whole genome shotgun (WGS) entry which is preliminary data.</text>
</comment>
<gene>
    <name evidence="2" type="ORF">GRI43_12525</name>
</gene>
<evidence type="ECO:0000256" key="1">
    <source>
        <dbReference type="SAM" id="Coils"/>
    </source>
</evidence>
<organism evidence="2 3">
    <name type="scientific">Pontixanthobacter luteolus</name>
    <dbReference type="NCBI Taxonomy" id="295089"/>
    <lineage>
        <taxon>Bacteria</taxon>
        <taxon>Pseudomonadati</taxon>
        <taxon>Pseudomonadota</taxon>
        <taxon>Alphaproteobacteria</taxon>
        <taxon>Sphingomonadales</taxon>
        <taxon>Erythrobacteraceae</taxon>
        <taxon>Pontixanthobacter</taxon>
    </lineage>
</organism>
<accession>A0A6I4V8L5</accession>
<dbReference type="Proteomes" id="UP000471435">
    <property type="component" value="Unassembled WGS sequence"/>
</dbReference>
<dbReference type="AlphaFoldDB" id="A0A6I4V8L5"/>
<dbReference type="EMBL" id="WTYP01000002">
    <property type="protein sequence ID" value="MXP48212.1"/>
    <property type="molecule type" value="Genomic_DNA"/>
</dbReference>
<proteinExistence type="predicted"/>
<evidence type="ECO:0000313" key="3">
    <source>
        <dbReference type="Proteomes" id="UP000471435"/>
    </source>
</evidence>
<feature type="coiled-coil region" evidence="1">
    <location>
        <begin position="9"/>
        <end position="43"/>
    </location>
</feature>